<proteinExistence type="predicted"/>
<evidence type="ECO:0000313" key="1">
    <source>
        <dbReference type="EMBL" id="SVE41071.1"/>
    </source>
</evidence>
<reference evidence="1" key="1">
    <citation type="submission" date="2018-05" db="EMBL/GenBank/DDBJ databases">
        <authorList>
            <person name="Lanie J.A."/>
            <person name="Ng W.-L."/>
            <person name="Kazmierczak K.M."/>
            <person name="Andrzejewski T.M."/>
            <person name="Davidsen T.M."/>
            <person name="Wayne K.J."/>
            <person name="Tettelin H."/>
            <person name="Glass J.I."/>
            <person name="Rusch D."/>
            <person name="Podicherti R."/>
            <person name="Tsui H.-C.T."/>
            <person name="Winkler M.E."/>
        </authorList>
    </citation>
    <scope>NUCLEOTIDE SEQUENCE</scope>
</reference>
<gene>
    <name evidence="1" type="ORF">METZ01_LOCUS493925</name>
</gene>
<organism evidence="1">
    <name type="scientific">marine metagenome</name>
    <dbReference type="NCBI Taxonomy" id="408172"/>
    <lineage>
        <taxon>unclassified sequences</taxon>
        <taxon>metagenomes</taxon>
        <taxon>ecological metagenomes</taxon>
    </lineage>
</organism>
<dbReference type="EMBL" id="UINC01215407">
    <property type="protein sequence ID" value="SVE41071.1"/>
    <property type="molecule type" value="Genomic_DNA"/>
</dbReference>
<dbReference type="AlphaFoldDB" id="A0A383D9R2"/>
<protein>
    <submittedName>
        <fullName evidence="1">Uncharacterized protein</fullName>
    </submittedName>
</protein>
<sequence>MKTKEIRNGCLYYNTLTKRVERAIGKVGRRVMTMVHDQDTKLVKSDNFRRASQLQVDNYLTKKSTLKNALKRVATLKLF</sequence>
<accession>A0A383D9R2</accession>
<name>A0A383D9R2_9ZZZZ</name>